<name>A0A433A008_9FUNG</name>
<feature type="compositionally biased region" description="Low complexity" evidence="1">
    <location>
        <begin position="20"/>
        <end position="50"/>
    </location>
</feature>
<dbReference type="Pfam" id="PF24845">
    <property type="entry name" value="DUF7721"/>
    <property type="match status" value="1"/>
</dbReference>
<organism evidence="3 4">
    <name type="scientific">Jimgerdemannia flammicorona</name>
    <dbReference type="NCBI Taxonomy" id="994334"/>
    <lineage>
        <taxon>Eukaryota</taxon>
        <taxon>Fungi</taxon>
        <taxon>Fungi incertae sedis</taxon>
        <taxon>Mucoromycota</taxon>
        <taxon>Mucoromycotina</taxon>
        <taxon>Endogonomycetes</taxon>
        <taxon>Endogonales</taxon>
        <taxon>Endogonaceae</taxon>
        <taxon>Jimgerdemannia</taxon>
    </lineage>
</organism>
<dbReference type="OrthoDB" id="2290255at2759"/>
<dbReference type="PANTHER" id="PTHR39477">
    <property type="entry name" value="CHROMOSOME 8, WHOLE GENOME SHOTGUN SEQUENCE"/>
    <property type="match status" value="1"/>
</dbReference>
<protein>
    <recommendedName>
        <fullName evidence="2">DUF7721 domain-containing protein</fullName>
    </recommendedName>
</protein>
<feature type="region of interest" description="Disordered" evidence="1">
    <location>
        <begin position="207"/>
        <end position="228"/>
    </location>
</feature>
<evidence type="ECO:0000313" key="3">
    <source>
        <dbReference type="EMBL" id="RUO96077.1"/>
    </source>
</evidence>
<dbReference type="InterPro" id="IPR056138">
    <property type="entry name" value="DUF7721"/>
</dbReference>
<gene>
    <name evidence="3" type="ORF">BC936DRAFT_142666</name>
</gene>
<dbReference type="EMBL" id="RBNI01023534">
    <property type="protein sequence ID" value="RUO96077.1"/>
    <property type="molecule type" value="Genomic_DNA"/>
</dbReference>
<keyword evidence="4" id="KW-1185">Reference proteome</keyword>
<reference evidence="3 4" key="1">
    <citation type="journal article" date="2018" name="New Phytol.">
        <title>Phylogenomics of Endogonaceae and evolution of mycorrhizas within Mucoromycota.</title>
        <authorList>
            <person name="Chang Y."/>
            <person name="Desiro A."/>
            <person name="Na H."/>
            <person name="Sandor L."/>
            <person name="Lipzen A."/>
            <person name="Clum A."/>
            <person name="Barry K."/>
            <person name="Grigoriev I.V."/>
            <person name="Martin F.M."/>
            <person name="Stajich J.E."/>
            <person name="Smith M.E."/>
            <person name="Bonito G."/>
            <person name="Spatafora J.W."/>
        </authorList>
    </citation>
    <scope>NUCLEOTIDE SEQUENCE [LARGE SCALE GENOMIC DNA]</scope>
    <source>
        <strain evidence="3 4">GMNB39</strain>
    </source>
</reference>
<evidence type="ECO:0000313" key="4">
    <source>
        <dbReference type="Proteomes" id="UP000268093"/>
    </source>
</evidence>
<comment type="caution">
    <text evidence="3">The sequence shown here is derived from an EMBL/GenBank/DDBJ whole genome shotgun (WGS) entry which is preliminary data.</text>
</comment>
<feature type="domain" description="DUF7721" evidence="2">
    <location>
        <begin position="53"/>
        <end position="132"/>
    </location>
</feature>
<evidence type="ECO:0000259" key="2">
    <source>
        <dbReference type="Pfam" id="PF24845"/>
    </source>
</evidence>
<accession>A0A433A008</accession>
<dbReference type="Proteomes" id="UP000268093">
    <property type="component" value="Unassembled WGS sequence"/>
</dbReference>
<dbReference type="AlphaFoldDB" id="A0A433A008"/>
<sequence length="228" mass="24625">MNFLNNIKQQVEQVQEHHQQQQQEYHQPPPHQQHQQQQHQQQQQHGEAESYGAAYEYASQHSGGHDVSVFQNAFQSIGHHNHEPVKTEEVQSAARVHAEIYEQGEGRPQSHHSPEDIGQAAAVHAFQHHQQQEEQGRGGGGTNALIGMAMGEAMKLFQAGGNSNSGDKSTMIKSAGMMAMKLMMSHQSGNGGASGLGGMLGSLMGGDGAGHQQQQSPGGMMGLLGKLM</sequence>
<feature type="region of interest" description="Disordered" evidence="1">
    <location>
        <begin position="10"/>
        <end position="50"/>
    </location>
</feature>
<evidence type="ECO:0000256" key="1">
    <source>
        <dbReference type="SAM" id="MobiDB-lite"/>
    </source>
</evidence>
<dbReference type="PANTHER" id="PTHR39477:SF1">
    <property type="entry name" value="BETA-FLANKING PROTEIN"/>
    <property type="match status" value="1"/>
</dbReference>
<proteinExistence type="predicted"/>